<reference evidence="2 3" key="1">
    <citation type="submission" date="2023-03" db="EMBL/GenBank/DDBJ databases">
        <title>Novosphingobium cyanobacteriorum sp. nov., isolated from a eutrophic reservoir during the Microcystis bloom period.</title>
        <authorList>
            <person name="Kang M."/>
            <person name="Le V."/>
            <person name="Ko S.-R."/>
            <person name="Lee S.-A."/>
            <person name="Ahn C.-Y."/>
        </authorList>
    </citation>
    <scope>NUCLEOTIDE SEQUENCE [LARGE SCALE GENOMIC DNA]</scope>
    <source>
        <strain evidence="2 3">HBC54</strain>
    </source>
</reference>
<dbReference type="RefSeq" id="WP_277276003.1">
    <property type="nucleotide sequence ID" value="NZ_JAROCY010000005.1"/>
</dbReference>
<sequence>MTAVNRIVLPAASAIPPIALPPEIERALRDGAWAVFNLSGGKDSSAALFATMLALDAIGHPRSRRIAVHADLGRAEWDSTPDMVEALAVRAGIRLHVRRRRGGDLIDRWEQRFANGKARYENLEIYNLIGPWSSASLRFCTSEQKAQVLGPFLAREFAGETIVQIIGIRRDESAARSKAPEWKPDDRFARPGNANGTAMMVWHPIVHWATDQVFALHDALGIPLHEAYTCYGSTRLSCRYCVLQSLADAKASASAPTNREALLQLVDLEARSTFSFQPARWLADTAPHLLPTTLRADIERAKRDAAERRALEAAMPADLRFCKGWPPRLPTLDEATRIAASRASILARHRLDNRFSDARAVRGRFEQLMLAKPA</sequence>
<dbReference type="InterPro" id="IPR002500">
    <property type="entry name" value="PAPS_reduct_dom"/>
</dbReference>
<gene>
    <name evidence="2" type="ORF">POM99_06250</name>
</gene>
<protein>
    <submittedName>
        <fullName evidence="2">Phosphoadenosine phosphosulfate reductase family protein</fullName>
    </submittedName>
</protein>
<dbReference type="Pfam" id="PF01507">
    <property type="entry name" value="PAPS_reduct"/>
    <property type="match status" value="1"/>
</dbReference>
<accession>A0ABT6CHM9</accession>
<proteinExistence type="predicted"/>
<dbReference type="SUPFAM" id="SSF52402">
    <property type="entry name" value="Adenine nucleotide alpha hydrolases-like"/>
    <property type="match status" value="1"/>
</dbReference>
<evidence type="ECO:0000313" key="2">
    <source>
        <dbReference type="EMBL" id="MDF8332793.1"/>
    </source>
</evidence>
<dbReference type="EMBL" id="JAROCY010000005">
    <property type="protein sequence ID" value="MDF8332793.1"/>
    <property type="molecule type" value="Genomic_DNA"/>
</dbReference>
<feature type="domain" description="Phosphoadenosine phosphosulphate reductase" evidence="1">
    <location>
        <begin position="35"/>
        <end position="229"/>
    </location>
</feature>
<name>A0ABT6CHM9_9SPHN</name>
<keyword evidence="3" id="KW-1185">Reference proteome</keyword>
<comment type="caution">
    <text evidence="2">The sequence shown here is derived from an EMBL/GenBank/DDBJ whole genome shotgun (WGS) entry which is preliminary data.</text>
</comment>
<organism evidence="2 3">
    <name type="scientific">Novosphingobium cyanobacteriorum</name>
    <dbReference type="NCBI Taxonomy" id="3024215"/>
    <lineage>
        <taxon>Bacteria</taxon>
        <taxon>Pseudomonadati</taxon>
        <taxon>Pseudomonadota</taxon>
        <taxon>Alphaproteobacteria</taxon>
        <taxon>Sphingomonadales</taxon>
        <taxon>Sphingomonadaceae</taxon>
        <taxon>Novosphingobium</taxon>
    </lineage>
</organism>
<dbReference type="InterPro" id="IPR014729">
    <property type="entry name" value="Rossmann-like_a/b/a_fold"/>
</dbReference>
<evidence type="ECO:0000313" key="3">
    <source>
        <dbReference type="Proteomes" id="UP001222770"/>
    </source>
</evidence>
<dbReference type="Gene3D" id="3.40.50.620">
    <property type="entry name" value="HUPs"/>
    <property type="match status" value="1"/>
</dbReference>
<evidence type="ECO:0000259" key="1">
    <source>
        <dbReference type="Pfam" id="PF01507"/>
    </source>
</evidence>
<dbReference type="Proteomes" id="UP001222770">
    <property type="component" value="Unassembled WGS sequence"/>
</dbReference>